<dbReference type="Proteomes" id="UP001597227">
    <property type="component" value="Unassembled WGS sequence"/>
</dbReference>
<accession>A0ABW4MVG7</accession>
<evidence type="ECO:0000256" key="1">
    <source>
        <dbReference type="SAM" id="MobiDB-lite"/>
    </source>
</evidence>
<evidence type="ECO:0000313" key="2">
    <source>
        <dbReference type="EMBL" id="MFD1781756.1"/>
    </source>
</evidence>
<reference evidence="3" key="1">
    <citation type="journal article" date="2019" name="Int. J. Syst. Evol. Microbiol.">
        <title>The Global Catalogue of Microorganisms (GCM) 10K type strain sequencing project: providing services to taxonomists for standard genome sequencing and annotation.</title>
        <authorList>
            <consortium name="The Broad Institute Genomics Platform"/>
            <consortium name="The Broad Institute Genome Sequencing Center for Infectious Disease"/>
            <person name="Wu L."/>
            <person name="Ma J."/>
        </authorList>
    </citation>
    <scope>NUCLEOTIDE SEQUENCE [LARGE SCALE GENOMIC DNA]</scope>
    <source>
        <strain evidence="3">CCUG 15531</strain>
    </source>
</reference>
<comment type="caution">
    <text evidence="2">The sequence shown here is derived from an EMBL/GenBank/DDBJ whole genome shotgun (WGS) entry which is preliminary data.</text>
</comment>
<gene>
    <name evidence="2" type="ORF">ACFSFW_24220</name>
</gene>
<keyword evidence="3" id="KW-1185">Reference proteome</keyword>
<proteinExistence type="predicted"/>
<feature type="compositionally biased region" description="Acidic residues" evidence="1">
    <location>
        <begin position="200"/>
        <end position="262"/>
    </location>
</feature>
<name>A0ABW4MVG7_9BACI</name>
<evidence type="ECO:0000313" key="3">
    <source>
        <dbReference type="Proteomes" id="UP001597227"/>
    </source>
</evidence>
<organism evidence="2 3">
    <name type="scientific">Fredinandcohnia salidurans</name>
    <dbReference type="NCBI Taxonomy" id="2595041"/>
    <lineage>
        <taxon>Bacteria</taxon>
        <taxon>Bacillati</taxon>
        <taxon>Bacillota</taxon>
        <taxon>Bacilli</taxon>
        <taxon>Bacillales</taxon>
        <taxon>Bacillaceae</taxon>
        <taxon>Fredinandcohnia</taxon>
    </lineage>
</organism>
<dbReference type="EMBL" id="JBHUEK010000038">
    <property type="protein sequence ID" value="MFD1781756.1"/>
    <property type="molecule type" value="Genomic_DNA"/>
</dbReference>
<dbReference type="RefSeq" id="WP_388042218.1">
    <property type="nucleotide sequence ID" value="NZ_JBHUEK010000038.1"/>
</dbReference>
<sequence length="271" mass="30132">MTMARRLRLTAEVAQVIDPDERDGYMVPGEILEALEDEQRLAVLWLEPDDLRAQVLRTPLVGSVAGLFGLEIETEVVAIDPEIDVGEGAIVRADLEEAYVREERLRGETIEQEVGLWEVVDVVETIRAAPQEDVDDSIERLGLEVDPVDVDEDDQEASDDEIEGPAEADPVDVDDDPEKREPSILDRLREFVSSESGVDGLEDDPVDDEPADLFEDLEEDVDADGQEETDGESFEPIEIEDDVDDVLALEPVDDDLEEDDVVALEPVDERP</sequence>
<feature type="compositionally biased region" description="Basic and acidic residues" evidence="1">
    <location>
        <begin position="177"/>
        <end position="192"/>
    </location>
</feature>
<protein>
    <submittedName>
        <fullName evidence="2">Uncharacterized protein</fullName>
    </submittedName>
</protein>
<feature type="region of interest" description="Disordered" evidence="1">
    <location>
        <begin position="144"/>
        <end position="271"/>
    </location>
</feature>
<feature type="compositionally biased region" description="Acidic residues" evidence="1">
    <location>
        <begin position="146"/>
        <end position="176"/>
    </location>
</feature>